<dbReference type="InterPro" id="IPR011042">
    <property type="entry name" value="6-blade_b-propeller_TolB-like"/>
</dbReference>
<dbReference type="InterPro" id="IPR051288">
    <property type="entry name" value="Serum_paraoxonase/arylesterase"/>
</dbReference>
<evidence type="ECO:0000256" key="1">
    <source>
        <dbReference type="SAM" id="SignalP"/>
    </source>
</evidence>
<comment type="caution">
    <text evidence="2">The sequence shown here is derived from an EMBL/GenBank/DDBJ whole genome shotgun (WGS) entry which is preliminary data.</text>
</comment>
<dbReference type="Proteomes" id="UP001146351">
    <property type="component" value="Unassembled WGS sequence"/>
</dbReference>
<keyword evidence="1" id="KW-0732">Signal</keyword>
<organism evidence="2 3">
    <name type="scientific">Penicillium capsulatum</name>
    <dbReference type="NCBI Taxonomy" id="69766"/>
    <lineage>
        <taxon>Eukaryota</taxon>
        <taxon>Fungi</taxon>
        <taxon>Dikarya</taxon>
        <taxon>Ascomycota</taxon>
        <taxon>Pezizomycotina</taxon>
        <taxon>Eurotiomycetes</taxon>
        <taxon>Eurotiomycetidae</taxon>
        <taxon>Eurotiales</taxon>
        <taxon>Aspergillaceae</taxon>
        <taxon>Penicillium</taxon>
    </lineage>
</organism>
<evidence type="ECO:0000313" key="3">
    <source>
        <dbReference type="Proteomes" id="UP001146351"/>
    </source>
</evidence>
<gene>
    <name evidence="2" type="ORF">N7492_007802</name>
</gene>
<dbReference type="OrthoDB" id="5307922at2759"/>
<reference evidence="2" key="1">
    <citation type="submission" date="2022-11" db="EMBL/GenBank/DDBJ databases">
        <authorList>
            <person name="Petersen C."/>
        </authorList>
    </citation>
    <scope>NUCLEOTIDE SEQUENCE</scope>
    <source>
        <strain evidence="2">IBT 21917</strain>
    </source>
</reference>
<dbReference type="EMBL" id="JAPQKO010000005">
    <property type="protein sequence ID" value="KAJ5162410.1"/>
    <property type="molecule type" value="Genomic_DNA"/>
</dbReference>
<dbReference type="AlphaFoldDB" id="A0A9W9LLM7"/>
<dbReference type="PANTHER" id="PTHR11799">
    <property type="entry name" value="PARAOXONASE"/>
    <property type="match status" value="1"/>
</dbReference>
<dbReference type="PANTHER" id="PTHR11799:SF12">
    <property type="entry name" value="PARAOXONASE-RELATED"/>
    <property type="match status" value="1"/>
</dbReference>
<sequence>MGTLRSVVSLSLLAALAAVVIPSGMRWVTIFGPFLTPKPTVLSEGQGPVLIADTVHCEDVHHYRPANLIFTACEDTKATRFDWFPGLGHLTPPAVARGSLHIIDPKTMISKRLKFENFPGSFVTHGIDVIQDPEQADAVYIFAVNHLPNPEYLETSEPAKGVPPARSQIELFRHVLQSDTAHHVRSILHPLVYTPNDIYAISPHSFYVTNDHFYRDGIMRFVESALPIGKWSTTMHVQILDLEASDATAGIEASVALSGLWSNNGLGHGRTDQELIVTSPPHAELYVSHWHANHTITIQETISFDTVADNPSYYADPYRTDSDDASGFVMAGITQAFYLPQTAKDVNGTEPSQVWYARPRKGSGSWEKKLLFEDDGSRIRSASAAVLVPIPPTDGKKRAWLFVTGFLSESMIAVQVEL</sequence>
<feature type="signal peptide" evidence="1">
    <location>
        <begin position="1"/>
        <end position="18"/>
    </location>
</feature>
<name>A0A9W9LLM7_9EURO</name>
<dbReference type="Gene3D" id="2.120.10.30">
    <property type="entry name" value="TolB, C-terminal domain"/>
    <property type="match status" value="1"/>
</dbReference>
<proteinExistence type="predicted"/>
<reference evidence="2" key="2">
    <citation type="journal article" date="2023" name="IMA Fungus">
        <title>Comparative genomic study of the Penicillium genus elucidates a diverse pangenome and 15 lateral gene transfer events.</title>
        <authorList>
            <person name="Petersen C."/>
            <person name="Sorensen T."/>
            <person name="Nielsen M.R."/>
            <person name="Sondergaard T.E."/>
            <person name="Sorensen J.L."/>
            <person name="Fitzpatrick D.A."/>
            <person name="Frisvad J.C."/>
            <person name="Nielsen K.L."/>
        </authorList>
    </citation>
    <scope>NUCLEOTIDE SEQUENCE</scope>
    <source>
        <strain evidence="2">IBT 21917</strain>
    </source>
</reference>
<evidence type="ECO:0008006" key="4">
    <source>
        <dbReference type="Google" id="ProtNLM"/>
    </source>
</evidence>
<evidence type="ECO:0000313" key="2">
    <source>
        <dbReference type="EMBL" id="KAJ5162410.1"/>
    </source>
</evidence>
<accession>A0A9W9LLM7</accession>
<feature type="chain" id="PRO_5040880165" description="Serum paraoxonase/arylesterase family protein" evidence="1">
    <location>
        <begin position="19"/>
        <end position="418"/>
    </location>
</feature>
<keyword evidence="3" id="KW-1185">Reference proteome</keyword>
<protein>
    <recommendedName>
        <fullName evidence="4">Serum paraoxonase/arylesterase family protein</fullName>
    </recommendedName>
</protein>